<dbReference type="PROSITE" id="PS50020">
    <property type="entry name" value="WW_DOMAIN_2"/>
    <property type="match status" value="1"/>
</dbReference>
<dbReference type="Proteomes" id="UP000467841">
    <property type="component" value="Unassembled WGS sequence"/>
</dbReference>
<dbReference type="InterPro" id="IPR001202">
    <property type="entry name" value="WW_dom"/>
</dbReference>
<accession>A0A6D2LFY7</accession>
<keyword evidence="3" id="KW-1185">Reference proteome</keyword>
<evidence type="ECO:0000259" key="1">
    <source>
        <dbReference type="PROSITE" id="PS50020"/>
    </source>
</evidence>
<comment type="caution">
    <text evidence="2">The sequence shown here is derived from an EMBL/GenBank/DDBJ whole genome shotgun (WGS) entry which is preliminary data.</text>
</comment>
<name>A0A6D2LFY7_9BRAS</name>
<evidence type="ECO:0000313" key="2">
    <source>
        <dbReference type="EMBL" id="CAA7060029.1"/>
    </source>
</evidence>
<dbReference type="InterPro" id="IPR036020">
    <property type="entry name" value="WW_dom_sf"/>
</dbReference>
<dbReference type="OrthoDB" id="196131at2759"/>
<feature type="domain" description="WW" evidence="1">
    <location>
        <begin position="167"/>
        <end position="201"/>
    </location>
</feature>
<sequence length="208" mass="23573">MHFQDVWYDADDSLIMEKIISACPVLEDLTFIMTYDHEHEFQLSLTVRSQSLKGFWFQNSIDGAAFKVEIDAPRLECLCLIDSVSDVIVVKHLSALLKIYVASDFNTEYGASLGPEDARKRYIISDVYVDSGTAALMCMRNTETGFVQYAEETPAPASRARYAPEDPNLPWPWIGLVDTISGDLYFWNTQTGVTQYQRPPSNYINGLF</sequence>
<dbReference type="EMBL" id="CACVBM020001807">
    <property type="protein sequence ID" value="CAA7060029.1"/>
    <property type="molecule type" value="Genomic_DNA"/>
</dbReference>
<dbReference type="SUPFAM" id="SSF51045">
    <property type="entry name" value="WW domain"/>
    <property type="match status" value="1"/>
</dbReference>
<evidence type="ECO:0000313" key="3">
    <source>
        <dbReference type="Proteomes" id="UP000467841"/>
    </source>
</evidence>
<dbReference type="Pfam" id="PF00397">
    <property type="entry name" value="WW"/>
    <property type="match status" value="1"/>
</dbReference>
<dbReference type="AlphaFoldDB" id="A0A6D2LFY7"/>
<organism evidence="2 3">
    <name type="scientific">Microthlaspi erraticum</name>
    <dbReference type="NCBI Taxonomy" id="1685480"/>
    <lineage>
        <taxon>Eukaryota</taxon>
        <taxon>Viridiplantae</taxon>
        <taxon>Streptophyta</taxon>
        <taxon>Embryophyta</taxon>
        <taxon>Tracheophyta</taxon>
        <taxon>Spermatophyta</taxon>
        <taxon>Magnoliopsida</taxon>
        <taxon>eudicotyledons</taxon>
        <taxon>Gunneridae</taxon>
        <taxon>Pentapetalae</taxon>
        <taxon>rosids</taxon>
        <taxon>malvids</taxon>
        <taxon>Brassicales</taxon>
        <taxon>Brassicaceae</taxon>
        <taxon>Coluteocarpeae</taxon>
        <taxon>Microthlaspi</taxon>
    </lineage>
</organism>
<reference evidence="2" key="1">
    <citation type="submission" date="2020-01" db="EMBL/GenBank/DDBJ databases">
        <authorList>
            <person name="Mishra B."/>
        </authorList>
    </citation>
    <scope>NUCLEOTIDE SEQUENCE [LARGE SCALE GENOMIC DNA]</scope>
</reference>
<gene>
    <name evidence="2" type="ORF">MERR_LOCUS47265</name>
</gene>
<proteinExistence type="predicted"/>
<protein>
    <recommendedName>
        <fullName evidence="1">WW domain-containing protein</fullName>
    </recommendedName>
</protein>
<dbReference type="PROSITE" id="PS01159">
    <property type="entry name" value="WW_DOMAIN_1"/>
    <property type="match status" value="1"/>
</dbReference>